<dbReference type="InterPro" id="IPR052359">
    <property type="entry name" value="HTH-type_reg/antitoxin"/>
</dbReference>
<dbReference type="EMBL" id="NHRY01000276">
    <property type="protein sequence ID" value="PPQ25936.1"/>
    <property type="molecule type" value="Genomic_DNA"/>
</dbReference>
<accession>A0A2S6MUA4</accession>
<feature type="region of interest" description="Disordered" evidence="4">
    <location>
        <begin position="1"/>
        <end position="22"/>
    </location>
</feature>
<name>A0A2S6MUA4_RHOGL</name>
<dbReference type="SUPFAM" id="SSF47413">
    <property type="entry name" value="lambda repressor-like DNA-binding domains"/>
    <property type="match status" value="1"/>
</dbReference>
<dbReference type="Pfam" id="PF01381">
    <property type="entry name" value="HTH_3"/>
    <property type="match status" value="1"/>
</dbReference>
<dbReference type="PANTHER" id="PTHR36511">
    <property type="entry name" value="MERR FAMILY BACTERIAL REGULATORY PROTEIN"/>
    <property type="match status" value="1"/>
</dbReference>
<keyword evidence="3" id="KW-0804">Transcription</keyword>
<dbReference type="PANTHER" id="PTHR36511:SF4">
    <property type="entry name" value="ANTITOXIN MQSA"/>
    <property type="match status" value="1"/>
</dbReference>
<evidence type="ECO:0000313" key="7">
    <source>
        <dbReference type="Proteomes" id="UP000239724"/>
    </source>
</evidence>
<dbReference type="GO" id="GO:0003677">
    <property type="term" value="F:DNA binding"/>
    <property type="evidence" value="ECO:0007669"/>
    <property type="project" value="UniProtKB-KW"/>
</dbReference>
<evidence type="ECO:0000259" key="5">
    <source>
        <dbReference type="SMART" id="SM00530"/>
    </source>
</evidence>
<dbReference type="CDD" id="cd00093">
    <property type="entry name" value="HTH_XRE"/>
    <property type="match status" value="1"/>
</dbReference>
<comment type="caution">
    <text evidence="6">The sequence shown here is derived from an EMBL/GenBank/DDBJ whole genome shotgun (WGS) entry which is preliminary data.</text>
</comment>
<dbReference type="Gene3D" id="1.10.260.40">
    <property type="entry name" value="lambda repressor-like DNA-binding domains"/>
    <property type="match status" value="1"/>
</dbReference>
<keyword evidence="7" id="KW-1185">Reference proteome</keyword>
<evidence type="ECO:0000256" key="1">
    <source>
        <dbReference type="ARBA" id="ARBA00023015"/>
    </source>
</evidence>
<evidence type="ECO:0000256" key="2">
    <source>
        <dbReference type="ARBA" id="ARBA00023125"/>
    </source>
</evidence>
<proteinExistence type="predicted"/>
<gene>
    <name evidence="6" type="ORF">CCS01_31475</name>
</gene>
<dbReference type="InterPro" id="IPR001387">
    <property type="entry name" value="Cro/C1-type_HTH"/>
</dbReference>
<organism evidence="6 7">
    <name type="scientific">Rhodopila globiformis</name>
    <name type="common">Rhodopseudomonas globiformis</name>
    <dbReference type="NCBI Taxonomy" id="1071"/>
    <lineage>
        <taxon>Bacteria</taxon>
        <taxon>Pseudomonadati</taxon>
        <taxon>Pseudomonadota</taxon>
        <taxon>Alphaproteobacteria</taxon>
        <taxon>Acetobacterales</taxon>
        <taxon>Acetobacteraceae</taxon>
        <taxon>Rhodopila</taxon>
    </lineage>
</organism>
<evidence type="ECO:0000313" key="6">
    <source>
        <dbReference type="EMBL" id="PPQ25936.1"/>
    </source>
</evidence>
<reference evidence="6 7" key="1">
    <citation type="journal article" date="2018" name="Arch. Microbiol.">
        <title>New insights into the metabolic potential of the phototrophic purple bacterium Rhodopila globiformis DSM 161(T) from its draft genome sequence and evidence for a vanadium-dependent nitrogenase.</title>
        <authorList>
            <person name="Imhoff J.F."/>
            <person name="Rahn T."/>
            <person name="Kunzel S."/>
            <person name="Neulinger S.C."/>
        </authorList>
    </citation>
    <scope>NUCLEOTIDE SEQUENCE [LARGE SCALE GENOMIC DNA]</scope>
    <source>
        <strain evidence="6 7">DSM 161</strain>
    </source>
</reference>
<dbReference type="Proteomes" id="UP000239724">
    <property type="component" value="Unassembled WGS sequence"/>
</dbReference>
<dbReference type="InterPro" id="IPR010982">
    <property type="entry name" value="Lambda_DNA-bd_dom_sf"/>
</dbReference>
<dbReference type="AlphaFoldDB" id="A0A2S6MUA4"/>
<sequence>MRRMTEAEIEQAIASDPDAASPMTDAKITAARVQWVRRRTGLSQSQFAAAFRIPLRTLQEWEQARREPDATALAYLTVIERDPPAVQRALETA</sequence>
<feature type="domain" description="HTH cro/C1-type" evidence="5">
    <location>
        <begin position="32"/>
        <end position="86"/>
    </location>
</feature>
<evidence type="ECO:0000256" key="3">
    <source>
        <dbReference type="ARBA" id="ARBA00023163"/>
    </source>
</evidence>
<dbReference type="SMART" id="SM00530">
    <property type="entry name" value="HTH_XRE"/>
    <property type="match status" value="1"/>
</dbReference>
<keyword evidence="1" id="KW-0805">Transcription regulation</keyword>
<keyword evidence="2" id="KW-0238">DNA-binding</keyword>
<evidence type="ECO:0000256" key="4">
    <source>
        <dbReference type="SAM" id="MobiDB-lite"/>
    </source>
</evidence>
<protein>
    <recommendedName>
        <fullName evidence="5">HTH cro/C1-type domain-containing protein</fullName>
    </recommendedName>
</protein>